<dbReference type="OrthoDB" id="648285at2759"/>
<dbReference type="PROSITE" id="PS00217">
    <property type="entry name" value="SUGAR_TRANSPORT_2"/>
    <property type="match status" value="1"/>
</dbReference>
<organism evidence="13 14">
    <name type="scientific">Adiantum capillus-veneris</name>
    <name type="common">Maidenhair fern</name>
    <dbReference type="NCBI Taxonomy" id="13818"/>
    <lineage>
        <taxon>Eukaryota</taxon>
        <taxon>Viridiplantae</taxon>
        <taxon>Streptophyta</taxon>
        <taxon>Embryophyta</taxon>
        <taxon>Tracheophyta</taxon>
        <taxon>Polypodiopsida</taxon>
        <taxon>Polypodiidae</taxon>
        <taxon>Polypodiales</taxon>
        <taxon>Pteridineae</taxon>
        <taxon>Pteridaceae</taxon>
        <taxon>Vittarioideae</taxon>
        <taxon>Adiantum</taxon>
    </lineage>
</organism>
<dbReference type="PROSITE" id="PS00216">
    <property type="entry name" value="SUGAR_TRANSPORT_1"/>
    <property type="match status" value="1"/>
</dbReference>
<keyword evidence="3 9" id="KW-0813">Transport</keyword>
<evidence type="ECO:0000259" key="12">
    <source>
        <dbReference type="PROSITE" id="PS50850"/>
    </source>
</evidence>
<dbReference type="EMBL" id="JABFUD020000019">
    <property type="protein sequence ID" value="KAI5065229.1"/>
    <property type="molecule type" value="Genomic_DNA"/>
</dbReference>
<evidence type="ECO:0000256" key="11">
    <source>
        <dbReference type="SAM" id="Phobius"/>
    </source>
</evidence>
<evidence type="ECO:0000256" key="10">
    <source>
        <dbReference type="SAM" id="MobiDB-lite"/>
    </source>
</evidence>
<evidence type="ECO:0000313" key="14">
    <source>
        <dbReference type="Proteomes" id="UP000886520"/>
    </source>
</evidence>
<dbReference type="CDD" id="cd17361">
    <property type="entry name" value="MFS_STP"/>
    <property type="match status" value="1"/>
</dbReference>
<feature type="transmembrane region" description="Helical" evidence="11">
    <location>
        <begin position="141"/>
        <end position="163"/>
    </location>
</feature>
<dbReference type="GO" id="GO:0015145">
    <property type="term" value="F:monosaccharide transmembrane transporter activity"/>
    <property type="evidence" value="ECO:0007669"/>
    <property type="project" value="InterPro"/>
</dbReference>
<dbReference type="AlphaFoldDB" id="A0A9D4Z871"/>
<feature type="transmembrane region" description="Helical" evidence="11">
    <location>
        <begin position="175"/>
        <end position="200"/>
    </location>
</feature>
<feature type="region of interest" description="Disordered" evidence="10">
    <location>
        <begin position="518"/>
        <end position="542"/>
    </location>
</feature>
<dbReference type="InterPro" id="IPR044778">
    <property type="entry name" value="MFS_STP/MST-like_plant"/>
</dbReference>
<dbReference type="InterPro" id="IPR003663">
    <property type="entry name" value="Sugar/inositol_transpt"/>
</dbReference>
<dbReference type="PRINTS" id="PR00171">
    <property type="entry name" value="SUGRTRNSPORT"/>
</dbReference>
<keyword evidence="8 11" id="KW-0472">Membrane</keyword>
<comment type="similarity">
    <text evidence="2 9">Belongs to the major facilitator superfamily. Sugar transporter (TC 2.A.1.1) family.</text>
</comment>
<dbReference type="InterPro" id="IPR005828">
    <property type="entry name" value="MFS_sugar_transport-like"/>
</dbReference>
<evidence type="ECO:0000256" key="3">
    <source>
        <dbReference type="ARBA" id="ARBA00022448"/>
    </source>
</evidence>
<evidence type="ECO:0000256" key="5">
    <source>
        <dbReference type="ARBA" id="ARBA00022692"/>
    </source>
</evidence>
<feature type="domain" description="Major facilitator superfamily (MFS) profile" evidence="12">
    <location>
        <begin position="32"/>
        <end position="487"/>
    </location>
</feature>
<dbReference type="Proteomes" id="UP000886520">
    <property type="component" value="Chromosome 19"/>
</dbReference>
<evidence type="ECO:0000256" key="7">
    <source>
        <dbReference type="ARBA" id="ARBA00022989"/>
    </source>
</evidence>
<keyword evidence="6" id="KW-0769">Symport</keyword>
<keyword evidence="4" id="KW-0762">Sugar transport</keyword>
<evidence type="ECO:0000256" key="6">
    <source>
        <dbReference type="ARBA" id="ARBA00022847"/>
    </source>
</evidence>
<evidence type="ECO:0000256" key="4">
    <source>
        <dbReference type="ARBA" id="ARBA00022597"/>
    </source>
</evidence>
<feature type="transmembrane region" description="Helical" evidence="11">
    <location>
        <begin position="462"/>
        <end position="483"/>
    </location>
</feature>
<evidence type="ECO:0000256" key="2">
    <source>
        <dbReference type="ARBA" id="ARBA00010992"/>
    </source>
</evidence>
<feature type="transmembrane region" description="Helical" evidence="11">
    <location>
        <begin position="355"/>
        <end position="377"/>
    </location>
</feature>
<dbReference type="InterPro" id="IPR020846">
    <property type="entry name" value="MFS_dom"/>
</dbReference>
<dbReference type="NCBIfam" id="TIGR00879">
    <property type="entry name" value="SP"/>
    <property type="match status" value="1"/>
</dbReference>
<reference evidence="13" key="1">
    <citation type="submission" date="2021-01" db="EMBL/GenBank/DDBJ databases">
        <title>Adiantum capillus-veneris genome.</title>
        <authorList>
            <person name="Fang Y."/>
            <person name="Liao Q."/>
        </authorList>
    </citation>
    <scope>NUCLEOTIDE SEQUENCE</scope>
    <source>
        <strain evidence="13">H3</strain>
        <tissue evidence="13">Leaf</tissue>
    </source>
</reference>
<accession>A0A9D4Z871</accession>
<keyword evidence="7 11" id="KW-1133">Transmembrane helix</keyword>
<comment type="caution">
    <text evidence="13">The sequence shown here is derived from an EMBL/GenBank/DDBJ whole genome shotgun (WGS) entry which is preliminary data.</text>
</comment>
<feature type="transmembrane region" description="Helical" evidence="11">
    <location>
        <begin position="433"/>
        <end position="456"/>
    </location>
</feature>
<feature type="compositionally biased region" description="Polar residues" evidence="10">
    <location>
        <begin position="530"/>
        <end position="542"/>
    </location>
</feature>
<comment type="subcellular location">
    <subcellularLocation>
        <location evidence="1">Membrane</location>
        <topology evidence="1">Multi-pass membrane protein</topology>
    </subcellularLocation>
</comment>
<name>A0A9D4Z871_ADICA</name>
<dbReference type="PROSITE" id="PS50850">
    <property type="entry name" value="MFS"/>
    <property type="match status" value="1"/>
</dbReference>
<dbReference type="GO" id="GO:0015293">
    <property type="term" value="F:symporter activity"/>
    <property type="evidence" value="ECO:0007669"/>
    <property type="project" value="UniProtKB-KW"/>
</dbReference>
<dbReference type="GO" id="GO:0016020">
    <property type="term" value="C:membrane"/>
    <property type="evidence" value="ECO:0007669"/>
    <property type="project" value="UniProtKB-SubCell"/>
</dbReference>
<evidence type="ECO:0000256" key="1">
    <source>
        <dbReference type="ARBA" id="ARBA00004141"/>
    </source>
</evidence>
<proteinExistence type="inferred from homology"/>
<feature type="transmembrane region" description="Helical" evidence="11">
    <location>
        <begin position="89"/>
        <end position="109"/>
    </location>
</feature>
<evidence type="ECO:0000313" key="13">
    <source>
        <dbReference type="EMBL" id="KAI5065229.1"/>
    </source>
</evidence>
<gene>
    <name evidence="13" type="ORF">GOP47_0019924</name>
</gene>
<dbReference type="InterPro" id="IPR045262">
    <property type="entry name" value="STP/PLT_plant"/>
</dbReference>
<evidence type="ECO:0000256" key="9">
    <source>
        <dbReference type="RuleBase" id="RU003346"/>
    </source>
</evidence>
<dbReference type="FunFam" id="1.20.1250.20:FF:000002">
    <property type="entry name" value="Sugar transport protein 13"/>
    <property type="match status" value="1"/>
</dbReference>
<evidence type="ECO:0000256" key="8">
    <source>
        <dbReference type="ARBA" id="ARBA00023136"/>
    </source>
</evidence>
<feature type="transmembrane region" description="Helical" evidence="11">
    <location>
        <begin position="397"/>
        <end position="421"/>
    </location>
</feature>
<sequence length="542" mass="57880">MAADKPGRQPAMATTEAKAGFSGKVTVYVIFSAFIASCSGLIFGYNIGISGGVTAMQNFLQSFFPALIGESRVATESTYCKFNDQGLQAFTSSLYLAGLISTFGASYVTKHSGRRITLTVAGFLSLVGVVLAAAAKHIIMLIIGRILIGIGVGFANQAGPIYLSEIAPPNLRGVLNVMFQTNVGVGIFAANIVNFAVGYLDEKVGWRVALACGAVPSSMLALGGLLLVESPISLIERGKPEEGRTILQKVRGTENVDEEFNEMVRACIASEAMSESAFRAVLKPNSRPQLVISFLSAIFQQMTGINAIMFYAPALFRTVGFQSNASLYSAAIIGAVNVTSTIASMFVVDRMGRRFLLIQGSLQMLVAQVVIATILGVTLKDVIAGSDAPPLPQASAISVVVLICIFVAGFGWSWGPITWLLCSELFPLETRSAGQSIAVSANLVATFIIAQAFLSMLCSMKYGIFLFFAAWLILMTLFVAFFIPETKNIPLDSIERVWRKHWFWKTVVVDSAVSNGNGLPTSTKEKGSLGHSNQGGVEVTTM</sequence>
<feature type="transmembrane region" description="Helical" evidence="11">
    <location>
        <begin position="25"/>
        <end position="47"/>
    </location>
</feature>
<feature type="transmembrane region" description="Helical" evidence="11">
    <location>
        <begin position="325"/>
        <end position="348"/>
    </location>
</feature>
<keyword evidence="5 11" id="KW-0812">Transmembrane</keyword>
<dbReference type="PANTHER" id="PTHR23500:SF357">
    <property type="entry name" value="IP12678P"/>
    <property type="match status" value="1"/>
</dbReference>
<dbReference type="SUPFAM" id="SSF103473">
    <property type="entry name" value="MFS general substrate transporter"/>
    <property type="match status" value="1"/>
</dbReference>
<dbReference type="PANTHER" id="PTHR23500">
    <property type="entry name" value="SOLUTE CARRIER FAMILY 2, FACILITATED GLUCOSE TRANSPORTER"/>
    <property type="match status" value="1"/>
</dbReference>
<feature type="transmembrane region" description="Helical" evidence="11">
    <location>
        <begin position="206"/>
        <end position="228"/>
    </location>
</feature>
<dbReference type="InterPro" id="IPR005829">
    <property type="entry name" value="Sugar_transporter_CS"/>
</dbReference>
<protein>
    <recommendedName>
        <fullName evidence="12">Major facilitator superfamily (MFS) profile domain-containing protein</fullName>
    </recommendedName>
</protein>
<dbReference type="Pfam" id="PF00083">
    <property type="entry name" value="Sugar_tr"/>
    <property type="match status" value="1"/>
</dbReference>
<keyword evidence="14" id="KW-1185">Reference proteome</keyword>
<dbReference type="Gene3D" id="1.20.1250.20">
    <property type="entry name" value="MFS general substrate transporter like domains"/>
    <property type="match status" value="1"/>
</dbReference>
<feature type="transmembrane region" description="Helical" evidence="11">
    <location>
        <begin position="116"/>
        <end position="135"/>
    </location>
</feature>
<feature type="transmembrane region" description="Helical" evidence="11">
    <location>
        <begin position="290"/>
        <end position="313"/>
    </location>
</feature>
<dbReference type="InterPro" id="IPR036259">
    <property type="entry name" value="MFS_trans_sf"/>
</dbReference>